<dbReference type="PANTHER" id="PTHR11733:SF167">
    <property type="entry name" value="FI17812P1-RELATED"/>
    <property type="match status" value="1"/>
</dbReference>
<dbReference type="Gene3D" id="1.10.1380.10">
    <property type="entry name" value="Neutral endopeptidase , domain2"/>
    <property type="match status" value="1"/>
</dbReference>
<evidence type="ECO:0000313" key="3">
    <source>
        <dbReference type="EMBL" id="RWS03096.1"/>
    </source>
</evidence>
<sequence>MLIAESLYANINLNVDPCDDFYKFACGNWPESHPRPRGTSSWSNAVLLSKEIKKKLKDALEDKSHYNSTAVKKAQNFYTACNDLTFRDEFGLLELRRILEKAGGFPMISKHWDKDEYNWVDAYIYTDIKIRDSRKTFLTETDKNDWRYRKEEDTLRNKIKQRIKRLKTDHTDEELDKDIDDLFALERSILNLKKDGYFYEGPDEINTTLEELEEEYPNVSHRFPTLF</sequence>
<feature type="domain" description="Peptidase M13 N-terminal" evidence="2">
    <location>
        <begin position="17"/>
        <end position="219"/>
    </location>
</feature>
<dbReference type="InterPro" id="IPR042089">
    <property type="entry name" value="Peptidase_M13_dom_2"/>
</dbReference>
<gene>
    <name evidence="3" type="ORF">B4U79_16547</name>
</gene>
<comment type="caution">
    <text evidence="3">The sequence shown here is derived from an EMBL/GenBank/DDBJ whole genome shotgun (WGS) entry which is preliminary data.</text>
</comment>
<dbReference type="InterPro" id="IPR024079">
    <property type="entry name" value="MetalloPept_cat_dom_sf"/>
</dbReference>
<dbReference type="SUPFAM" id="SSF55486">
    <property type="entry name" value="Metalloproteases ('zincins'), catalytic domain"/>
    <property type="match status" value="1"/>
</dbReference>
<dbReference type="GO" id="GO:0016485">
    <property type="term" value="P:protein processing"/>
    <property type="evidence" value="ECO:0007669"/>
    <property type="project" value="TreeGrafter"/>
</dbReference>
<dbReference type="Gene3D" id="3.40.390.10">
    <property type="entry name" value="Collagenase (Catalytic Domain)"/>
    <property type="match status" value="1"/>
</dbReference>
<dbReference type="InterPro" id="IPR008753">
    <property type="entry name" value="Peptidase_M13_N"/>
</dbReference>
<evidence type="ECO:0000256" key="1">
    <source>
        <dbReference type="ARBA" id="ARBA00007357"/>
    </source>
</evidence>
<dbReference type="AlphaFoldDB" id="A0A443QJA4"/>
<evidence type="ECO:0000259" key="2">
    <source>
        <dbReference type="Pfam" id="PF05649"/>
    </source>
</evidence>
<dbReference type="PANTHER" id="PTHR11733">
    <property type="entry name" value="ZINC METALLOPROTEASE FAMILY M13 NEPRILYSIN-RELATED"/>
    <property type="match status" value="1"/>
</dbReference>
<dbReference type="GO" id="GO:0005886">
    <property type="term" value="C:plasma membrane"/>
    <property type="evidence" value="ECO:0007669"/>
    <property type="project" value="TreeGrafter"/>
</dbReference>
<dbReference type="Pfam" id="PF05649">
    <property type="entry name" value="Peptidase_M13_N"/>
    <property type="match status" value="1"/>
</dbReference>
<dbReference type="InterPro" id="IPR000718">
    <property type="entry name" value="Peptidase_M13"/>
</dbReference>
<proteinExistence type="inferred from homology"/>
<dbReference type="GO" id="GO:0004222">
    <property type="term" value="F:metalloendopeptidase activity"/>
    <property type="evidence" value="ECO:0007669"/>
    <property type="project" value="InterPro"/>
</dbReference>
<dbReference type="PROSITE" id="PS51885">
    <property type="entry name" value="NEPRILYSIN"/>
    <property type="match status" value="1"/>
</dbReference>
<comment type="similarity">
    <text evidence="1">Belongs to the peptidase M13 family.</text>
</comment>
<dbReference type="Proteomes" id="UP000285301">
    <property type="component" value="Unassembled WGS sequence"/>
</dbReference>
<dbReference type="OrthoDB" id="6513030at2759"/>
<evidence type="ECO:0000313" key="4">
    <source>
        <dbReference type="Proteomes" id="UP000285301"/>
    </source>
</evidence>
<keyword evidence="4" id="KW-1185">Reference proteome</keyword>
<reference evidence="3 4" key="1">
    <citation type="journal article" date="2018" name="Gigascience">
        <title>Genomes of trombidid mites reveal novel predicted allergens and laterally-transferred genes associated with secondary metabolism.</title>
        <authorList>
            <person name="Dong X."/>
            <person name="Chaisiri K."/>
            <person name="Xia D."/>
            <person name="Armstrong S.D."/>
            <person name="Fang Y."/>
            <person name="Donnelly M.J."/>
            <person name="Kadowaki T."/>
            <person name="McGarry J.W."/>
            <person name="Darby A.C."/>
            <person name="Makepeace B.L."/>
        </authorList>
    </citation>
    <scope>NUCLEOTIDE SEQUENCE [LARGE SCALE GENOMIC DNA]</scope>
    <source>
        <strain evidence="3">UoL-WK</strain>
    </source>
</reference>
<accession>A0A443QJA4</accession>
<name>A0A443QJA4_9ACAR</name>
<dbReference type="EMBL" id="NCKU01006855">
    <property type="protein sequence ID" value="RWS03096.1"/>
    <property type="molecule type" value="Genomic_DNA"/>
</dbReference>
<organism evidence="3 4">
    <name type="scientific">Dinothrombium tinctorium</name>
    <dbReference type="NCBI Taxonomy" id="1965070"/>
    <lineage>
        <taxon>Eukaryota</taxon>
        <taxon>Metazoa</taxon>
        <taxon>Ecdysozoa</taxon>
        <taxon>Arthropoda</taxon>
        <taxon>Chelicerata</taxon>
        <taxon>Arachnida</taxon>
        <taxon>Acari</taxon>
        <taxon>Acariformes</taxon>
        <taxon>Trombidiformes</taxon>
        <taxon>Prostigmata</taxon>
        <taxon>Anystina</taxon>
        <taxon>Parasitengona</taxon>
        <taxon>Trombidioidea</taxon>
        <taxon>Trombidiidae</taxon>
        <taxon>Dinothrombium</taxon>
    </lineage>
</organism>
<protein>
    <recommendedName>
        <fullName evidence="2">Peptidase M13 N-terminal domain-containing protein</fullName>
    </recommendedName>
</protein>